<feature type="compositionally biased region" description="Polar residues" evidence="1">
    <location>
        <begin position="53"/>
        <end position="64"/>
    </location>
</feature>
<proteinExistence type="predicted"/>
<organism evidence="2 3">
    <name type="scientific">Cryptococcus wingfieldii CBS 7118</name>
    <dbReference type="NCBI Taxonomy" id="1295528"/>
    <lineage>
        <taxon>Eukaryota</taxon>
        <taxon>Fungi</taxon>
        <taxon>Dikarya</taxon>
        <taxon>Basidiomycota</taxon>
        <taxon>Agaricomycotina</taxon>
        <taxon>Tremellomycetes</taxon>
        <taxon>Tremellales</taxon>
        <taxon>Cryptococcaceae</taxon>
        <taxon>Cryptococcus</taxon>
    </lineage>
</organism>
<reference evidence="2 3" key="1">
    <citation type="submission" date="2016-06" db="EMBL/GenBank/DDBJ databases">
        <title>Evolution of pathogenesis and genome organization in the Tremellales.</title>
        <authorList>
            <person name="Cuomo C."/>
            <person name="Litvintseva A."/>
            <person name="Heitman J."/>
            <person name="Chen Y."/>
            <person name="Sun S."/>
            <person name="Springer D."/>
            <person name="Dromer F."/>
            <person name="Young S."/>
            <person name="Zeng Q."/>
            <person name="Chapman S."/>
            <person name="Gujja S."/>
            <person name="Saif S."/>
            <person name="Birren B."/>
        </authorList>
    </citation>
    <scope>NUCLEOTIDE SEQUENCE [LARGE SCALE GENOMIC DNA]</scope>
    <source>
        <strain evidence="2 3">CBS 7118</strain>
    </source>
</reference>
<accession>A0A1E3K005</accession>
<dbReference type="RefSeq" id="XP_019034485.1">
    <property type="nucleotide sequence ID" value="XM_019173780.1"/>
</dbReference>
<dbReference type="AlphaFoldDB" id="A0A1E3K005"/>
<evidence type="ECO:0000256" key="1">
    <source>
        <dbReference type="SAM" id="MobiDB-lite"/>
    </source>
</evidence>
<evidence type="ECO:0000313" key="2">
    <source>
        <dbReference type="EMBL" id="ODO06385.1"/>
    </source>
</evidence>
<feature type="compositionally biased region" description="Basic and acidic residues" evidence="1">
    <location>
        <begin position="83"/>
        <end position="98"/>
    </location>
</feature>
<keyword evidence="3" id="KW-1185">Reference proteome</keyword>
<dbReference type="GeneID" id="30190830"/>
<feature type="compositionally biased region" description="Basic and acidic residues" evidence="1">
    <location>
        <begin position="125"/>
        <end position="134"/>
    </location>
</feature>
<evidence type="ECO:0000313" key="3">
    <source>
        <dbReference type="Proteomes" id="UP000094819"/>
    </source>
</evidence>
<feature type="region of interest" description="Disordered" evidence="1">
    <location>
        <begin position="1"/>
        <end position="155"/>
    </location>
</feature>
<dbReference type="Proteomes" id="UP000094819">
    <property type="component" value="Unassembled WGS sequence"/>
</dbReference>
<name>A0A1E3K005_9TREE</name>
<feature type="compositionally biased region" description="Polar residues" evidence="1">
    <location>
        <begin position="73"/>
        <end position="82"/>
    </location>
</feature>
<feature type="compositionally biased region" description="Basic and acidic residues" evidence="1">
    <location>
        <begin position="8"/>
        <end position="21"/>
    </location>
</feature>
<comment type="caution">
    <text evidence="2">The sequence shown here is derived from an EMBL/GenBank/DDBJ whole genome shotgun (WGS) entry which is preliminary data.</text>
</comment>
<protein>
    <submittedName>
        <fullName evidence="2">Uncharacterized protein</fullName>
    </submittedName>
</protein>
<gene>
    <name evidence="2" type="ORF">L198_01617</name>
</gene>
<sequence>MPSSPSRMTHDHPVRDQRTSHAEGSSASRAYRPQETSPRARESPPNGDRSRRQSLVASPTQSDMSVKAAPRPSLTSVASRSSRVSEQKPTHSREDGKKSSKKPAYDDPDSDVESTAGVSRGKGRTGMDENERRRLEHRRMSMFQNDVEDAEKPRK</sequence>
<dbReference type="EMBL" id="AWGH01000003">
    <property type="protein sequence ID" value="ODO06385.1"/>
    <property type="molecule type" value="Genomic_DNA"/>
</dbReference>
<dbReference type="OrthoDB" id="10585157at2759"/>